<feature type="domain" description="NlpC/P60" evidence="5">
    <location>
        <begin position="88"/>
        <end position="222"/>
    </location>
</feature>
<evidence type="ECO:0000256" key="1">
    <source>
        <dbReference type="ARBA" id="ARBA00007074"/>
    </source>
</evidence>
<keyword evidence="7" id="KW-1185">Reference proteome</keyword>
<sequence>MTNLSTLTEYRCRVDLDLYSSPLCEGLATQAAANRHLRIESIAPTEQALPVRLCEDDYHAWLKLEDVDRLELATDIYQAATIDRTTIAAKIPEVIAFTLAAMQIPNRYLWGGTVAPNYDCSGLMQAAFGSVGVWLPRDSYQQEAFVEQISIDDLLPGDTIFFGTPAKTDHVALYLGDLKYIHSSGIQMGRNGIGINILTDRTEDPVSCGYYSKLRCCGRVMRSYVSKAD</sequence>
<dbReference type="InterPro" id="IPR000064">
    <property type="entry name" value="NLP_P60_dom"/>
</dbReference>
<organism evidence="6 7">
    <name type="scientific">Chamaesiphon polymorphus CCALA 037</name>
    <dbReference type="NCBI Taxonomy" id="2107692"/>
    <lineage>
        <taxon>Bacteria</taxon>
        <taxon>Bacillati</taxon>
        <taxon>Cyanobacteriota</taxon>
        <taxon>Cyanophyceae</taxon>
        <taxon>Gomontiellales</taxon>
        <taxon>Chamaesiphonaceae</taxon>
        <taxon>Chamaesiphon</taxon>
    </lineage>
</organism>
<evidence type="ECO:0000256" key="2">
    <source>
        <dbReference type="ARBA" id="ARBA00022670"/>
    </source>
</evidence>
<dbReference type="SUPFAM" id="SSF54001">
    <property type="entry name" value="Cysteine proteinases"/>
    <property type="match status" value="1"/>
</dbReference>
<reference evidence="6 7" key="1">
    <citation type="submission" date="2018-03" db="EMBL/GenBank/DDBJ databases">
        <title>The ancient ancestry and fast evolution of plastids.</title>
        <authorList>
            <person name="Moore K.R."/>
            <person name="Magnabosco C."/>
            <person name="Momper L."/>
            <person name="Gold D.A."/>
            <person name="Bosak T."/>
            <person name="Fournier G.P."/>
        </authorList>
    </citation>
    <scope>NUCLEOTIDE SEQUENCE [LARGE SCALE GENOMIC DNA]</scope>
    <source>
        <strain evidence="6 7">CCALA 037</strain>
    </source>
</reference>
<dbReference type="GO" id="GO:0008234">
    <property type="term" value="F:cysteine-type peptidase activity"/>
    <property type="evidence" value="ECO:0007669"/>
    <property type="project" value="UniProtKB-KW"/>
</dbReference>
<dbReference type="SUPFAM" id="SSF82057">
    <property type="entry name" value="Prokaryotic SH3-related domain"/>
    <property type="match status" value="1"/>
</dbReference>
<dbReference type="InterPro" id="IPR038765">
    <property type="entry name" value="Papain-like_cys_pep_sf"/>
</dbReference>
<dbReference type="PANTHER" id="PTHR47053:SF1">
    <property type="entry name" value="MUREIN DD-ENDOPEPTIDASE MEPH-RELATED"/>
    <property type="match status" value="1"/>
</dbReference>
<name>A0A2T1GET9_9CYAN</name>
<accession>A0A2T1GET9</accession>
<evidence type="ECO:0000259" key="5">
    <source>
        <dbReference type="PROSITE" id="PS51935"/>
    </source>
</evidence>
<dbReference type="Gene3D" id="2.30.30.40">
    <property type="entry name" value="SH3 Domains"/>
    <property type="match status" value="1"/>
</dbReference>
<dbReference type="AlphaFoldDB" id="A0A2T1GET9"/>
<dbReference type="Proteomes" id="UP000238937">
    <property type="component" value="Unassembled WGS sequence"/>
</dbReference>
<dbReference type="Pfam" id="PF00877">
    <property type="entry name" value="NLPC_P60"/>
    <property type="match status" value="1"/>
</dbReference>
<dbReference type="EMBL" id="PVWO01000147">
    <property type="protein sequence ID" value="PSB56068.1"/>
    <property type="molecule type" value="Genomic_DNA"/>
</dbReference>
<gene>
    <name evidence="6" type="ORF">C7B77_13065</name>
</gene>
<dbReference type="PROSITE" id="PS51935">
    <property type="entry name" value="NLPC_P60"/>
    <property type="match status" value="1"/>
</dbReference>
<keyword evidence="2" id="KW-0645">Protease</keyword>
<keyword evidence="4" id="KW-0788">Thiol protease</keyword>
<dbReference type="OrthoDB" id="9808890at2"/>
<dbReference type="RefSeq" id="WP_106305240.1">
    <property type="nucleotide sequence ID" value="NZ_PVWO01000147.1"/>
</dbReference>
<keyword evidence="3 6" id="KW-0378">Hydrolase</keyword>
<dbReference type="Pfam" id="PF18348">
    <property type="entry name" value="SH3_16"/>
    <property type="match status" value="1"/>
</dbReference>
<evidence type="ECO:0000313" key="6">
    <source>
        <dbReference type="EMBL" id="PSB56068.1"/>
    </source>
</evidence>
<evidence type="ECO:0000256" key="4">
    <source>
        <dbReference type="ARBA" id="ARBA00022807"/>
    </source>
</evidence>
<comment type="caution">
    <text evidence="6">The sequence shown here is derived from an EMBL/GenBank/DDBJ whole genome shotgun (WGS) entry which is preliminary data.</text>
</comment>
<dbReference type="GO" id="GO:0006508">
    <property type="term" value="P:proteolysis"/>
    <property type="evidence" value="ECO:0007669"/>
    <property type="project" value="UniProtKB-KW"/>
</dbReference>
<dbReference type="InterPro" id="IPR051202">
    <property type="entry name" value="Peptidase_C40"/>
</dbReference>
<comment type="similarity">
    <text evidence="1">Belongs to the peptidase C40 family.</text>
</comment>
<proteinExistence type="inferred from homology"/>
<evidence type="ECO:0000256" key="3">
    <source>
        <dbReference type="ARBA" id="ARBA00022801"/>
    </source>
</evidence>
<dbReference type="Gene3D" id="3.90.1720.10">
    <property type="entry name" value="endopeptidase domain like (from Nostoc punctiforme)"/>
    <property type="match status" value="1"/>
</dbReference>
<dbReference type="PANTHER" id="PTHR47053">
    <property type="entry name" value="MUREIN DD-ENDOPEPTIDASE MEPH-RELATED"/>
    <property type="match status" value="1"/>
</dbReference>
<evidence type="ECO:0000313" key="7">
    <source>
        <dbReference type="Proteomes" id="UP000238937"/>
    </source>
</evidence>
<protein>
    <submittedName>
        <fullName evidence="6">Glycoside hydrolase</fullName>
    </submittedName>
</protein>
<dbReference type="InterPro" id="IPR041382">
    <property type="entry name" value="SH3_16"/>
</dbReference>